<dbReference type="Proteomes" id="UP000282654">
    <property type="component" value="Unassembled WGS sequence"/>
</dbReference>
<keyword evidence="3" id="KW-1185">Reference proteome</keyword>
<dbReference type="OrthoDB" id="9816564at2"/>
<proteinExistence type="predicted"/>
<dbReference type="Pfam" id="PF13692">
    <property type="entry name" value="Glyco_trans_1_4"/>
    <property type="match status" value="1"/>
</dbReference>
<dbReference type="RefSeq" id="WP_123929709.1">
    <property type="nucleotide sequence ID" value="NZ_RKRE01000002.1"/>
</dbReference>
<dbReference type="AlphaFoldDB" id="A0A3N5ATS5"/>
<dbReference type="PANTHER" id="PTHR12526">
    <property type="entry name" value="GLYCOSYLTRANSFERASE"/>
    <property type="match status" value="1"/>
</dbReference>
<sequence>MTAREQLRVAVLYPANLASPRATPTRARINIQAIGQKVALHVIAEAGDSGSPASTTCSGDRGGDSKGREFSRLGFFRYTRRALRQLEAIKPDVIHAITTVAALPAALYKRRHPSTRFIFEMHGLAYFEQQDLRIGKRLALGFLDYWGAKHADAIIAMSHTQRDLLQRIYRARPEKIHVLWGPVDLDLFSYKEPRPSPPFVVGYCGNDCFWQGLATIFEASRILEPHPEIHFLLMGFPKERYLGIGLPNVTFTGPISRAETPGYLSRCHVLLSPRIGHPATETQYPFKLSAYLAAGRPVVVTAVNDQPAVVRQADCGFIVPPGNARALAEAILDLYRMPESQRLFLGRNARLFAERHLSLGHLSDMLLQIYRNS</sequence>
<dbReference type="InterPro" id="IPR028098">
    <property type="entry name" value="Glyco_trans_4-like_N"/>
</dbReference>
<name>A0A3N5ATS5_9THEO</name>
<dbReference type="GO" id="GO:0016740">
    <property type="term" value="F:transferase activity"/>
    <property type="evidence" value="ECO:0007669"/>
    <property type="project" value="UniProtKB-KW"/>
</dbReference>
<comment type="caution">
    <text evidence="2">The sequence shown here is derived from an EMBL/GenBank/DDBJ whole genome shotgun (WGS) entry which is preliminary data.</text>
</comment>
<accession>A0A3N5ATS5</accession>
<dbReference type="PANTHER" id="PTHR12526:SF622">
    <property type="entry name" value="GLYCOSYLTRANSFERASE (GROUP I)"/>
    <property type="match status" value="1"/>
</dbReference>
<dbReference type="Gene3D" id="3.40.50.2000">
    <property type="entry name" value="Glycogen Phosphorylase B"/>
    <property type="match status" value="2"/>
</dbReference>
<dbReference type="CDD" id="cd03794">
    <property type="entry name" value="GT4_WbuB-like"/>
    <property type="match status" value="1"/>
</dbReference>
<evidence type="ECO:0000313" key="2">
    <source>
        <dbReference type="EMBL" id="RPF47030.1"/>
    </source>
</evidence>
<dbReference type="EMBL" id="RKRE01000002">
    <property type="protein sequence ID" value="RPF47030.1"/>
    <property type="molecule type" value="Genomic_DNA"/>
</dbReference>
<dbReference type="SUPFAM" id="SSF53756">
    <property type="entry name" value="UDP-Glycosyltransferase/glycogen phosphorylase"/>
    <property type="match status" value="1"/>
</dbReference>
<evidence type="ECO:0000313" key="3">
    <source>
        <dbReference type="Proteomes" id="UP000282654"/>
    </source>
</evidence>
<protein>
    <submittedName>
        <fullName evidence="2">Glycosyltransferase involved in cell wall biosynthesis</fullName>
    </submittedName>
</protein>
<gene>
    <name evidence="2" type="ORF">EDD75_1300</name>
</gene>
<keyword evidence="2" id="KW-0808">Transferase</keyword>
<evidence type="ECO:0000259" key="1">
    <source>
        <dbReference type="Pfam" id="PF13439"/>
    </source>
</evidence>
<organism evidence="2 3">
    <name type="scientific">Thermodesulfitimonas autotrophica</name>
    <dbReference type="NCBI Taxonomy" id="1894989"/>
    <lineage>
        <taxon>Bacteria</taxon>
        <taxon>Bacillati</taxon>
        <taxon>Bacillota</taxon>
        <taxon>Clostridia</taxon>
        <taxon>Thermoanaerobacterales</taxon>
        <taxon>Thermoanaerobacteraceae</taxon>
        <taxon>Thermodesulfitimonas</taxon>
    </lineage>
</organism>
<feature type="domain" description="Glycosyltransferase subfamily 4-like N-terminal" evidence="1">
    <location>
        <begin position="40"/>
        <end position="186"/>
    </location>
</feature>
<dbReference type="Pfam" id="PF13439">
    <property type="entry name" value="Glyco_transf_4"/>
    <property type="match status" value="1"/>
</dbReference>
<reference evidence="2 3" key="1">
    <citation type="submission" date="2018-11" db="EMBL/GenBank/DDBJ databases">
        <title>Genomic Encyclopedia of Type Strains, Phase IV (KMG-IV): sequencing the most valuable type-strain genomes for metagenomic binning, comparative biology and taxonomic classification.</title>
        <authorList>
            <person name="Goeker M."/>
        </authorList>
    </citation>
    <scope>NUCLEOTIDE SEQUENCE [LARGE SCALE GENOMIC DNA]</scope>
    <source>
        <strain evidence="2 3">DSM 102936</strain>
    </source>
</reference>